<evidence type="ECO:0000313" key="14">
    <source>
        <dbReference type="Proteomes" id="UP000432089"/>
    </source>
</evidence>
<dbReference type="InterPro" id="IPR011102">
    <property type="entry name" value="Sig_transdc_His_kinase_HWE"/>
</dbReference>
<name>A0A7V7PPY4_9HYPH</name>
<evidence type="ECO:0000256" key="6">
    <source>
        <dbReference type="ARBA" id="ARBA00022741"/>
    </source>
</evidence>
<evidence type="ECO:0000256" key="5">
    <source>
        <dbReference type="ARBA" id="ARBA00022679"/>
    </source>
</evidence>
<feature type="domain" description="HAMP" evidence="12">
    <location>
        <begin position="318"/>
        <end position="369"/>
    </location>
</feature>
<keyword evidence="9" id="KW-0175">Coiled coil</keyword>
<dbReference type="InterPro" id="IPR003660">
    <property type="entry name" value="HAMP_dom"/>
</dbReference>
<evidence type="ECO:0000256" key="8">
    <source>
        <dbReference type="ARBA" id="ARBA00022840"/>
    </source>
</evidence>
<sequence length="564" mass="60630">MRRKVETAPAERTASSQRPSSFARLRRRPPLIAHLSAFALMIMIPALLFSAFLIVRFSQQQGEIASAQVKDTAEILSDTIDRELSTMITMARVLASSPAIDGGDMTDFVERTTSALAMSNADALLIDPALRIVADTRGGESDPAVTGKDVAAEEAVFRTRAPFVSDVFRSGQSGDFVFHVAVPVTRGDRVLYVLSLTRPARDLGSFVADRNLPDTWSAVVTDRSGHRVVAALATGGRARQSGAVAFDNPSADHALGEMAAQPLIEANYTSALSGWTTSVAVPDAVIGQPIMRSWSLLAIVCLALIAFSVAMAMFFGRRLLLAPIHSLAKQADAIGKGRPAHPVATRIAEIGDVSRVLAQASRERREAEDQSRFLMREMTHRAKNQYALIAAIARRAAKESANTGEFLDTLSEALSSLARSADLLAGRGWESVTMSDLVLAQLKAFGAADAEQFETSGPEVQLNPTAAQTLGLALHELATNAAKYGALSVPDGYVRIEWSLDDRFALSWREIGGPPVKVPKRSGFGSLVVQKMTARGLNGEVDMTFAPTGVEWRLRCPPETVLVH</sequence>
<evidence type="ECO:0000313" key="13">
    <source>
        <dbReference type="EMBL" id="KAB0680037.1"/>
    </source>
</evidence>
<comment type="catalytic activity">
    <reaction evidence="1">
        <text>ATP + protein L-histidine = ADP + protein N-phospho-L-histidine.</text>
        <dbReference type="EC" id="2.7.13.3"/>
    </reaction>
</comment>
<keyword evidence="8" id="KW-0067">ATP-binding</keyword>
<keyword evidence="11" id="KW-0472">Membrane</keyword>
<dbReference type="GO" id="GO:0016020">
    <property type="term" value="C:membrane"/>
    <property type="evidence" value="ECO:0007669"/>
    <property type="project" value="UniProtKB-SubCell"/>
</dbReference>
<comment type="caution">
    <text evidence="13">The sequence shown here is derived from an EMBL/GenBank/DDBJ whole genome shotgun (WGS) entry which is preliminary data.</text>
</comment>
<dbReference type="Proteomes" id="UP000432089">
    <property type="component" value="Unassembled WGS sequence"/>
</dbReference>
<keyword evidence="5" id="KW-0808">Transferase</keyword>
<comment type="subcellular location">
    <subcellularLocation>
        <location evidence="2">Membrane</location>
    </subcellularLocation>
</comment>
<evidence type="ECO:0000256" key="1">
    <source>
        <dbReference type="ARBA" id="ARBA00000085"/>
    </source>
</evidence>
<feature type="coiled-coil region" evidence="9">
    <location>
        <begin position="350"/>
        <end position="377"/>
    </location>
</feature>
<keyword evidence="11" id="KW-0812">Transmembrane</keyword>
<accession>A0A7V7PPY4</accession>
<dbReference type="GO" id="GO:0005524">
    <property type="term" value="F:ATP binding"/>
    <property type="evidence" value="ECO:0007669"/>
    <property type="project" value="UniProtKB-KW"/>
</dbReference>
<dbReference type="PANTHER" id="PTHR41523">
    <property type="entry name" value="TWO-COMPONENT SYSTEM SENSOR PROTEIN"/>
    <property type="match status" value="1"/>
</dbReference>
<dbReference type="Gene3D" id="6.10.340.10">
    <property type="match status" value="1"/>
</dbReference>
<dbReference type="GO" id="GO:0007165">
    <property type="term" value="P:signal transduction"/>
    <property type="evidence" value="ECO:0007669"/>
    <property type="project" value="InterPro"/>
</dbReference>
<dbReference type="InterPro" id="IPR036890">
    <property type="entry name" value="HATPase_C_sf"/>
</dbReference>
<evidence type="ECO:0000256" key="4">
    <source>
        <dbReference type="ARBA" id="ARBA00022553"/>
    </source>
</evidence>
<dbReference type="GO" id="GO:0004673">
    <property type="term" value="F:protein histidine kinase activity"/>
    <property type="evidence" value="ECO:0007669"/>
    <property type="project" value="UniProtKB-EC"/>
</dbReference>
<protein>
    <recommendedName>
        <fullName evidence="3">histidine kinase</fullName>
        <ecNumber evidence="3">2.7.13.3</ecNumber>
    </recommendedName>
</protein>
<dbReference type="Gene3D" id="3.30.565.10">
    <property type="entry name" value="Histidine kinase-like ATPase, C-terminal domain"/>
    <property type="match status" value="1"/>
</dbReference>
<organism evidence="13 14">
    <name type="scientific">Plantimonas leprariae</name>
    <dbReference type="NCBI Taxonomy" id="2615207"/>
    <lineage>
        <taxon>Bacteria</taxon>
        <taxon>Pseudomonadati</taxon>
        <taxon>Pseudomonadota</taxon>
        <taxon>Alphaproteobacteria</taxon>
        <taxon>Hyphomicrobiales</taxon>
        <taxon>Aurantimonadaceae</taxon>
        <taxon>Plantimonas</taxon>
    </lineage>
</organism>
<dbReference type="PANTHER" id="PTHR41523:SF7">
    <property type="entry name" value="HISTIDINE KINASE"/>
    <property type="match status" value="1"/>
</dbReference>
<dbReference type="PROSITE" id="PS50885">
    <property type="entry name" value="HAMP"/>
    <property type="match status" value="1"/>
</dbReference>
<proteinExistence type="predicted"/>
<evidence type="ECO:0000256" key="3">
    <source>
        <dbReference type="ARBA" id="ARBA00012438"/>
    </source>
</evidence>
<reference evidence="13 14" key="1">
    <citation type="submission" date="2019-09" db="EMBL/GenBank/DDBJ databases">
        <title>YIM 132180 draft genome.</title>
        <authorList>
            <person name="Zhang K."/>
        </authorList>
    </citation>
    <scope>NUCLEOTIDE SEQUENCE [LARGE SCALE GENOMIC DNA]</scope>
    <source>
        <strain evidence="13 14">YIM 132180</strain>
    </source>
</reference>
<dbReference type="EMBL" id="VZDO01000007">
    <property type="protein sequence ID" value="KAB0680037.1"/>
    <property type="molecule type" value="Genomic_DNA"/>
</dbReference>
<feature type="transmembrane region" description="Helical" evidence="11">
    <location>
        <begin position="31"/>
        <end position="55"/>
    </location>
</feature>
<evidence type="ECO:0000256" key="9">
    <source>
        <dbReference type="SAM" id="Coils"/>
    </source>
</evidence>
<dbReference type="Gene3D" id="3.30.450.20">
    <property type="entry name" value="PAS domain"/>
    <property type="match status" value="1"/>
</dbReference>
<evidence type="ECO:0000259" key="12">
    <source>
        <dbReference type="PROSITE" id="PS50885"/>
    </source>
</evidence>
<keyword evidence="7" id="KW-0418">Kinase</keyword>
<keyword evidence="6" id="KW-0547">Nucleotide-binding</keyword>
<evidence type="ECO:0000256" key="10">
    <source>
        <dbReference type="SAM" id="MobiDB-lite"/>
    </source>
</evidence>
<evidence type="ECO:0000256" key="7">
    <source>
        <dbReference type="ARBA" id="ARBA00022777"/>
    </source>
</evidence>
<evidence type="ECO:0000256" key="11">
    <source>
        <dbReference type="SAM" id="Phobius"/>
    </source>
</evidence>
<dbReference type="EC" id="2.7.13.3" evidence="3"/>
<feature type="transmembrane region" description="Helical" evidence="11">
    <location>
        <begin position="294"/>
        <end position="315"/>
    </location>
</feature>
<keyword evidence="11" id="KW-1133">Transmembrane helix</keyword>
<dbReference type="Pfam" id="PF07536">
    <property type="entry name" value="HWE_HK"/>
    <property type="match status" value="1"/>
</dbReference>
<dbReference type="CDD" id="cd18773">
    <property type="entry name" value="PDC1_HK_sensor"/>
    <property type="match status" value="1"/>
</dbReference>
<gene>
    <name evidence="13" type="ORF">F6X38_10745</name>
</gene>
<keyword evidence="4" id="KW-0597">Phosphoprotein</keyword>
<dbReference type="AlphaFoldDB" id="A0A7V7PPY4"/>
<dbReference type="SMART" id="SM00911">
    <property type="entry name" value="HWE_HK"/>
    <property type="match status" value="1"/>
</dbReference>
<evidence type="ECO:0000256" key="2">
    <source>
        <dbReference type="ARBA" id="ARBA00004370"/>
    </source>
</evidence>
<feature type="region of interest" description="Disordered" evidence="10">
    <location>
        <begin position="1"/>
        <end position="22"/>
    </location>
</feature>
<keyword evidence="14" id="KW-1185">Reference proteome</keyword>